<dbReference type="Gene3D" id="3.20.20.80">
    <property type="entry name" value="Glycosidases"/>
    <property type="match status" value="1"/>
</dbReference>
<keyword evidence="4 10" id="KW-0378">Hydrolase</keyword>
<evidence type="ECO:0000259" key="8">
    <source>
        <dbReference type="Pfam" id="PF00728"/>
    </source>
</evidence>
<dbReference type="PRINTS" id="PR00738">
    <property type="entry name" value="GLHYDRLASE20"/>
</dbReference>
<keyword evidence="7" id="KW-0732">Signal</keyword>
<feature type="domain" description="Beta-hexosaminidase bacterial type N-terminal" evidence="9">
    <location>
        <begin position="118"/>
        <end position="173"/>
    </location>
</feature>
<evidence type="ECO:0000259" key="9">
    <source>
        <dbReference type="Pfam" id="PF02838"/>
    </source>
</evidence>
<dbReference type="InterPro" id="IPR017853">
    <property type="entry name" value="GH"/>
</dbReference>
<dbReference type="CDD" id="cd06564">
    <property type="entry name" value="GH20_DspB_LnbB-like"/>
    <property type="match status" value="1"/>
</dbReference>
<evidence type="ECO:0000313" key="10">
    <source>
        <dbReference type="EMBL" id="KAF6805703.1"/>
    </source>
</evidence>
<feature type="signal peptide" evidence="7">
    <location>
        <begin position="1"/>
        <end position="19"/>
    </location>
</feature>
<evidence type="ECO:0000256" key="7">
    <source>
        <dbReference type="SAM" id="SignalP"/>
    </source>
</evidence>
<dbReference type="PANTHER" id="PTHR43678">
    <property type="entry name" value="PUTATIVE (AFU_ORTHOLOGUE AFUA_2G00640)-RELATED"/>
    <property type="match status" value="1"/>
</dbReference>
<comment type="catalytic activity">
    <reaction evidence="1">
        <text>Hydrolysis of terminal non-reducing N-acetyl-D-hexosamine residues in N-acetyl-beta-D-hexosaminides.</text>
        <dbReference type="EC" id="3.2.1.52"/>
    </reaction>
</comment>
<keyword evidence="5" id="KW-0326">Glycosidase</keyword>
<feature type="chain" id="PRO_5034369531" description="beta-N-acetylhexosaminidase" evidence="7">
    <location>
        <begin position="20"/>
        <end position="720"/>
    </location>
</feature>
<sequence length="720" mass="80001">MAPHRITTLFLCAPALACGLQLFPPPLRASRASAEAGWHVPSAPKTIYIDSGIATTADADGLTLIPPSGYDFAALFRDDIAQLTGEEWALRQVDSLPLDAGGIFLGSFTGNASELAYENGTPTSEGYELVTSPTGAFVGGAGARGMWWGTRTLLQMLLVSENGTVPSGRILDAPAYATRGYMLDAGRKWYAPWFLKELCAYASFFKMSEFHYHLSDNYPLNRGRNESWEDVYSHFSLLPEEDKGLMPILHGRENETLSRMEFEDVQRHCAARGVTLVPEIEAPGHCLYLTKWKPELALPKRDLLNMSHPEAIPTVKRVWAEFLPWFATREVHVGADEYDSALADDYIRFVNEMADFVNLTSGKRIRIWGTYEPSENETISKDVVVQHWQYGQSDPVQLAKDGYEVVNSQDWWAYMSIKNDHAPILPARYSQFFNESRVLEFADMEGWQWTPADFNPFNETMQLPNGDGRNKGAVFAAWNDNGPDASTQLEAFYAMRRGFALVGARAWSGGRGPEVKEYEKEIAAHIDFFSPRAPGQNLDRVVDDVLWSRSTEDSDVVQLGRGSKGVNYTLTLSITGPFTLSGPDDTLELRQDGTLVFEADGWEYPLRAVSEQDALVLDPGHPGRIWVNATASTHEIVKVVAPANVTIVMDVVHGSLAWVDGTFAGRFEVFVYGGRNMQFSWSQMAFVAPLGEVEGRLEKLELEGAVRVPSLRNCSYGLGI</sequence>
<protein>
    <recommendedName>
        <fullName evidence="3">beta-N-acetylhexosaminidase</fullName>
        <ecNumber evidence="3">3.2.1.52</ecNumber>
    </recommendedName>
</protein>
<dbReference type="OrthoDB" id="428480at2759"/>
<name>A0A8H6J3U6_9PEZI</name>
<comment type="similarity">
    <text evidence="2">Belongs to the glycosyl hydrolase 20 family.</text>
</comment>
<dbReference type="Pfam" id="PF02838">
    <property type="entry name" value="Glyco_hydro_20b"/>
    <property type="match status" value="1"/>
</dbReference>
<accession>A0A8H6J3U6</accession>
<reference evidence="10" key="1">
    <citation type="journal article" date="2020" name="Phytopathology">
        <title>Genome Sequence Resources of Colletotrichum truncatum, C. plurivorum, C. musicola, and C. sojae: Four Species Pathogenic to Soybean (Glycine max).</title>
        <authorList>
            <person name="Rogerio F."/>
            <person name="Boufleur T.R."/>
            <person name="Ciampi-Guillardi M."/>
            <person name="Sukno S.A."/>
            <person name="Thon M.R."/>
            <person name="Massola Junior N.S."/>
            <person name="Baroncelli R."/>
        </authorList>
    </citation>
    <scope>NUCLEOTIDE SEQUENCE</scope>
    <source>
        <strain evidence="10">LFN0074</strain>
    </source>
</reference>
<dbReference type="SUPFAM" id="SSF55545">
    <property type="entry name" value="beta-N-acetylhexosaminidase-like domain"/>
    <property type="match status" value="1"/>
</dbReference>
<dbReference type="EC" id="3.2.1.52" evidence="3"/>
<dbReference type="Proteomes" id="UP000639643">
    <property type="component" value="Unassembled WGS sequence"/>
</dbReference>
<organism evidence="10 11">
    <name type="scientific">Colletotrichum musicola</name>
    <dbReference type="NCBI Taxonomy" id="2175873"/>
    <lineage>
        <taxon>Eukaryota</taxon>
        <taxon>Fungi</taxon>
        <taxon>Dikarya</taxon>
        <taxon>Ascomycota</taxon>
        <taxon>Pezizomycotina</taxon>
        <taxon>Sordariomycetes</taxon>
        <taxon>Hypocreomycetidae</taxon>
        <taxon>Glomerellales</taxon>
        <taxon>Glomerellaceae</taxon>
        <taxon>Colletotrichum</taxon>
        <taxon>Colletotrichum orchidearum species complex</taxon>
    </lineage>
</organism>
<dbReference type="GO" id="GO:0005975">
    <property type="term" value="P:carbohydrate metabolic process"/>
    <property type="evidence" value="ECO:0007669"/>
    <property type="project" value="InterPro"/>
</dbReference>
<evidence type="ECO:0000256" key="1">
    <source>
        <dbReference type="ARBA" id="ARBA00001231"/>
    </source>
</evidence>
<evidence type="ECO:0000256" key="4">
    <source>
        <dbReference type="ARBA" id="ARBA00022801"/>
    </source>
</evidence>
<dbReference type="Pfam" id="PF00728">
    <property type="entry name" value="Glyco_hydro_20"/>
    <property type="match status" value="1"/>
</dbReference>
<dbReference type="AlphaFoldDB" id="A0A8H6J3U6"/>
<dbReference type="Gene3D" id="3.30.379.10">
    <property type="entry name" value="Chitobiase/beta-hexosaminidase domain 2-like"/>
    <property type="match status" value="1"/>
</dbReference>
<evidence type="ECO:0000256" key="2">
    <source>
        <dbReference type="ARBA" id="ARBA00006285"/>
    </source>
</evidence>
<feature type="domain" description="Glycoside hydrolase family 20 catalytic" evidence="8">
    <location>
        <begin position="176"/>
        <end position="445"/>
    </location>
</feature>
<evidence type="ECO:0000256" key="5">
    <source>
        <dbReference type="ARBA" id="ARBA00023295"/>
    </source>
</evidence>
<dbReference type="InterPro" id="IPR029018">
    <property type="entry name" value="Hex-like_dom2"/>
</dbReference>
<evidence type="ECO:0000256" key="3">
    <source>
        <dbReference type="ARBA" id="ARBA00012663"/>
    </source>
</evidence>
<dbReference type="InterPro" id="IPR052764">
    <property type="entry name" value="GH20_Enzymes"/>
</dbReference>
<evidence type="ECO:0000313" key="11">
    <source>
        <dbReference type="Proteomes" id="UP000639643"/>
    </source>
</evidence>
<comment type="caution">
    <text evidence="10">The sequence shown here is derived from an EMBL/GenBank/DDBJ whole genome shotgun (WGS) entry which is preliminary data.</text>
</comment>
<dbReference type="InterPro" id="IPR015882">
    <property type="entry name" value="HEX_bac_N"/>
</dbReference>
<dbReference type="InterPro" id="IPR025705">
    <property type="entry name" value="Beta_hexosaminidase_sua/sub"/>
</dbReference>
<dbReference type="InterPro" id="IPR015883">
    <property type="entry name" value="Glyco_hydro_20_cat"/>
</dbReference>
<dbReference type="EMBL" id="WIGM01001066">
    <property type="protein sequence ID" value="KAF6805703.1"/>
    <property type="molecule type" value="Genomic_DNA"/>
</dbReference>
<evidence type="ECO:0000256" key="6">
    <source>
        <dbReference type="PIRSR" id="PIRSR625705-1"/>
    </source>
</evidence>
<feature type="active site" description="Proton donor" evidence="6">
    <location>
        <position position="337"/>
    </location>
</feature>
<proteinExistence type="inferred from homology"/>
<dbReference type="PANTHER" id="PTHR43678:SF1">
    <property type="entry name" value="BETA-N-ACETYLHEXOSAMINIDASE"/>
    <property type="match status" value="1"/>
</dbReference>
<dbReference type="GO" id="GO:0004563">
    <property type="term" value="F:beta-N-acetylhexosaminidase activity"/>
    <property type="evidence" value="ECO:0007669"/>
    <property type="project" value="UniProtKB-EC"/>
</dbReference>
<keyword evidence="11" id="KW-1185">Reference proteome</keyword>
<dbReference type="SUPFAM" id="SSF51445">
    <property type="entry name" value="(Trans)glycosidases"/>
    <property type="match status" value="1"/>
</dbReference>
<gene>
    <name evidence="10" type="ORF">CMUS01_14555</name>
</gene>